<comment type="caution">
    <text evidence="2">The sequence shown here is derived from an EMBL/GenBank/DDBJ whole genome shotgun (WGS) entry which is preliminary data.</text>
</comment>
<evidence type="ECO:0000313" key="2">
    <source>
        <dbReference type="EMBL" id="KAJ8495508.1"/>
    </source>
</evidence>
<reference evidence="2" key="1">
    <citation type="submission" date="2022-11" db="EMBL/GenBank/DDBJ databases">
        <title>Genome Sequence of Cubamyces cubensis.</title>
        <authorList>
            <person name="Buettner E."/>
        </authorList>
    </citation>
    <scope>NUCLEOTIDE SEQUENCE</scope>
    <source>
        <strain evidence="2">MPL-01</strain>
    </source>
</reference>
<protein>
    <submittedName>
        <fullName evidence="2">Uncharacterized protein</fullName>
    </submittedName>
</protein>
<feature type="signal peptide" evidence="1">
    <location>
        <begin position="1"/>
        <end position="22"/>
    </location>
</feature>
<accession>A0AAD7U139</accession>
<dbReference type="Proteomes" id="UP001215151">
    <property type="component" value="Unassembled WGS sequence"/>
</dbReference>
<sequence length="84" mass="8508">MFSSIFNNLALVLTFVGATAMADPMGTTLEARDVSCTDAFCGNGLDCPGGVPCIPIVNLPPSLPIGVPTQAITGICLPTACIIP</sequence>
<gene>
    <name evidence="2" type="ORF">ONZ51_g1675</name>
</gene>
<evidence type="ECO:0000256" key="1">
    <source>
        <dbReference type="SAM" id="SignalP"/>
    </source>
</evidence>
<keyword evidence="1" id="KW-0732">Signal</keyword>
<proteinExistence type="predicted"/>
<name>A0AAD7U139_9APHY</name>
<feature type="chain" id="PRO_5041993138" evidence="1">
    <location>
        <begin position="23"/>
        <end position="84"/>
    </location>
</feature>
<dbReference type="AlphaFoldDB" id="A0AAD7U139"/>
<evidence type="ECO:0000313" key="3">
    <source>
        <dbReference type="Proteomes" id="UP001215151"/>
    </source>
</evidence>
<dbReference type="EMBL" id="JAPEVG010000023">
    <property type="protein sequence ID" value="KAJ8495508.1"/>
    <property type="molecule type" value="Genomic_DNA"/>
</dbReference>
<organism evidence="2 3">
    <name type="scientific">Trametes cubensis</name>
    <dbReference type="NCBI Taxonomy" id="1111947"/>
    <lineage>
        <taxon>Eukaryota</taxon>
        <taxon>Fungi</taxon>
        <taxon>Dikarya</taxon>
        <taxon>Basidiomycota</taxon>
        <taxon>Agaricomycotina</taxon>
        <taxon>Agaricomycetes</taxon>
        <taxon>Polyporales</taxon>
        <taxon>Polyporaceae</taxon>
        <taxon>Trametes</taxon>
    </lineage>
</organism>
<keyword evidence="3" id="KW-1185">Reference proteome</keyword>